<feature type="transmembrane region" description="Helical" evidence="1">
    <location>
        <begin position="12"/>
        <end position="31"/>
    </location>
</feature>
<keyword evidence="1" id="KW-0812">Transmembrane</keyword>
<dbReference type="EMBL" id="JAPEIS010000005">
    <property type="protein sequence ID" value="KAJ8066260.1"/>
    <property type="molecule type" value="Genomic_DNA"/>
</dbReference>
<reference evidence="2" key="1">
    <citation type="submission" date="2022-11" db="EMBL/GenBank/DDBJ databases">
        <title>Genome Resource of Sclerotinia nivalis Strain SnTB1, a Plant Pathogen Isolated from American Ginseng.</title>
        <authorList>
            <person name="Fan S."/>
        </authorList>
    </citation>
    <scope>NUCLEOTIDE SEQUENCE</scope>
    <source>
        <strain evidence="2">SnTB1</strain>
    </source>
</reference>
<evidence type="ECO:0000256" key="1">
    <source>
        <dbReference type="SAM" id="Phobius"/>
    </source>
</evidence>
<dbReference type="Proteomes" id="UP001152300">
    <property type="component" value="Unassembled WGS sequence"/>
</dbReference>
<keyword evidence="1" id="KW-0472">Membrane</keyword>
<proteinExistence type="predicted"/>
<name>A0A9X0ANW9_9HELO</name>
<dbReference type="OrthoDB" id="3202396at2759"/>
<comment type="caution">
    <text evidence="2">The sequence shown here is derived from an EMBL/GenBank/DDBJ whole genome shotgun (WGS) entry which is preliminary data.</text>
</comment>
<keyword evidence="3" id="KW-1185">Reference proteome</keyword>
<dbReference type="AlphaFoldDB" id="A0A9X0ANW9"/>
<accession>A0A9X0ANW9</accession>
<gene>
    <name evidence="2" type="ORF">OCU04_005342</name>
</gene>
<evidence type="ECO:0000313" key="3">
    <source>
        <dbReference type="Proteomes" id="UP001152300"/>
    </source>
</evidence>
<protein>
    <submittedName>
        <fullName evidence="2">Uncharacterized protein</fullName>
    </submittedName>
</protein>
<sequence length="111" mass="12202">MALPSLNIVRDEFKFMTLLYTGAFIQALFFVVCPHRIVALPAILVIFCSVAKNLLQQFGLLPGKTFSDLRKGRWTAQLVNADGSIPESGDGKGKSVVVFLLGARSNRYVLD</sequence>
<feature type="transmembrane region" description="Helical" evidence="1">
    <location>
        <begin position="37"/>
        <end position="55"/>
    </location>
</feature>
<organism evidence="2 3">
    <name type="scientific">Sclerotinia nivalis</name>
    <dbReference type="NCBI Taxonomy" id="352851"/>
    <lineage>
        <taxon>Eukaryota</taxon>
        <taxon>Fungi</taxon>
        <taxon>Dikarya</taxon>
        <taxon>Ascomycota</taxon>
        <taxon>Pezizomycotina</taxon>
        <taxon>Leotiomycetes</taxon>
        <taxon>Helotiales</taxon>
        <taxon>Sclerotiniaceae</taxon>
        <taxon>Sclerotinia</taxon>
    </lineage>
</organism>
<keyword evidence="1" id="KW-1133">Transmembrane helix</keyword>
<evidence type="ECO:0000313" key="2">
    <source>
        <dbReference type="EMBL" id="KAJ8066260.1"/>
    </source>
</evidence>